<protein>
    <submittedName>
        <fullName evidence="1">Uncharacterized protein</fullName>
    </submittedName>
</protein>
<sequence>MDLLHSSRCSNPAGLTQILRYIDADPDHCSVRVARDLNLTGNGVVLALDSEPKPFLPCGRHWDDQIGRDLVQFERPKEEGDVDVEDAGVCVVDDVLEHDGEGEVGAAEEGGVAGDVFAEGPGDSVRGGLGGACAEELGAGEPDGGDAVVL</sequence>
<gene>
    <name evidence="1" type="ORF">SASPL_106610</name>
</gene>
<dbReference type="Proteomes" id="UP000298416">
    <property type="component" value="Unassembled WGS sequence"/>
</dbReference>
<proteinExistence type="predicted"/>
<dbReference type="AlphaFoldDB" id="A0A8X8YNN0"/>
<reference evidence="1" key="2">
    <citation type="submission" date="2020-08" db="EMBL/GenBank/DDBJ databases">
        <title>Plant Genome Project.</title>
        <authorList>
            <person name="Zhang R.-G."/>
        </authorList>
    </citation>
    <scope>NUCLEOTIDE SEQUENCE</scope>
    <source>
        <strain evidence="1">Huo1</strain>
        <tissue evidence="1">Leaf</tissue>
    </source>
</reference>
<keyword evidence="2" id="KW-1185">Reference proteome</keyword>
<evidence type="ECO:0000313" key="2">
    <source>
        <dbReference type="Proteomes" id="UP000298416"/>
    </source>
</evidence>
<dbReference type="EMBL" id="PNBA02000002">
    <property type="protein sequence ID" value="KAG6434965.1"/>
    <property type="molecule type" value="Genomic_DNA"/>
</dbReference>
<comment type="caution">
    <text evidence="1">The sequence shown here is derived from an EMBL/GenBank/DDBJ whole genome shotgun (WGS) entry which is preliminary data.</text>
</comment>
<accession>A0A8X8YNN0</accession>
<organism evidence="1">
    <name type="scientific">Salvia splendens</name>
    <name type="common">Scarlet sage</name>
    <dbReference type="NCBI Taxonomy" id="180675"/>
    <lineage>
        <taxon>Eukaryota</taxon>
        <taxon>Viridiplantae</taxon>
        <taxon>Streptophyta</taxon>
        <taxon>Embryophyta</taxon>
        <taxon>Tracheophyta</taxon>
        <taxon>Spermatophyta</taxon>
        <taxon>Magnoliopsida</taxon>
        <taxon>eudicotyledons</taxon>
        <taxon>Gunneridae</taxon>
        <taxon>Pentapetalae</taxon>
        <taxon>asterids</taxon>
        <taxon>lamiids</taxon>
        <taxon>Lamiales</taxon>
        <taxon>Lamiaceae</taxon>
        <taxon>Nepetoideae</taxon>
        <taxon>Mentheae</taxon>
        <taxon>Salviinae</taxon>
        <taxon>Salvia</taxon>
        <taxon>Salvia subgen. Calosphace</taxon>
        <taxon>core Calosphace</taxon>
    </lineage>
</organism>
<reference evidence="1" key="1">
    <citation type="submission" date="2018-01" db="EMBL/GenBank/DDBJ databases">
        <authorList>
            <person name="Mao J.F."/>
        </authorList>
    </citation>
    <scope>NUCLEOTIDE SEQUENCE</scope>
    <source>
        <strain evidence="1">Huo1</strain>
        <tissue evidence="1">Leaf</tissue>
    </source>
</reference>
<name>A0A8X8YNN0_SALSN</name>
<evidence type="ECO:0000313" key="1">
    <source>
        <dbReference type="EMBL" id="KAG6434965.1"/>
    </source>
</evidence>